<dbReference type="AlphaFoldDB" id="A0A2X2DDJ3"/>
<dbReference type="InterPro" id="IPR003959">
    <property type="entry name" value="ATPase_AAA_core"/>
</dbReference>
<evidence type="ECO:0000313" key="3">
    <source>
        <dbReference type="Proteomes" id="UP000251485"/>
    </source>
</evidence>
<feature type="domain" description="ATPase AAA-type core" evidence="1">
    <location>
        <begin position="40"/>
        <end position="123"/>
    </location>
</feature>
<evidence type="ECO:0000259" key="1">
    <source>
        <dbReference type="Pfam" id="PF13304"/>
    </source>
</evidence>
<protein>
    <submittedName>
        <fullName evidence="2">Predicted ATPase</fullName>
    </submittedName>
</protein>
<gene>
    <name evidence="2" type="ORF">NCTC10975_00112</name>
</gene>
<dbReference type="PANTHER" id="PTHR40396:SF1">
    <property type="entry name" value="ATPASE AAA-TYPE CORE DOMAIN-CONTAINING PROTEIN"/>
    <property type="match status" value="1"/>
</dbReference>
<dbReference type="Proteomes" id="UP000251485">
    <property type="component" value="Unassembled WGS sequence"/>
</dbReference>
<evidence type="ECO:0000313" key="2">
    <source>
        <dbReference type="EMBL" id="SPY93789.1"/>
    </source>
</evidence>
<dbReference type="GO" id="GO:0005524">
    <property type="term" value="F:ATP binding"/>
    <property type="evidence" value="ECO:0007669"/>
    <property type="project" value="InterPro"/>
</dbReference>
<reference evidence="2 3" key="1">
    <citation type="submission" date="2018-06" db="EMBL/GenBank/DDBJ databases">
        <authorList>
            <consortium name="Pathogen Informatics"/>
            <person name="Doyle S."/>
        </authorList>
    </citation>
    <scope>NUCLEOTIDE SEQUENCE [LARGE SCALE GENOMIC DNA]</scope>
    <source>
        <strain evidence="2 3">NCTC10975</strain>
    </source>
</reference>
<name>A0A2X2DDJ3_PROMI</name>
<feature type="domain" description="ATPase AAA-type core" evidence="1">
    <location>
        <begin position="212"/>
        <end position="334"/>
    </location>
</feature>
<dbReference type="PANTHER" id="PTHR40396">
    <property type="entry name" value="ATPASE-LIKE PROTEIN"/>
    <property type="match status" value="1"/>
</dbReference>
<dbReference type="Pfam" id="PF13304">
    <property type="entry name" value="AAA_21"/>
    <property type="match status" value="2"/>
</dbReference>
<sequence>MLVSFGAKNFASFKEGFDISFRFGNACPEQISQGKSISNIICVKGANGAGKTNILKALNFISSFISRSFDIKPDSHILFDSYFSSITPSEFYVSFIIGDILYTYEAILTDKKVINEKLYRKINREVLVLERDENEIKYIHKDFSELEKIPVLRSNVSIISMARQFGLGSVSDIWLFFTGIMSNVSYSGLMMDAFELDKINELMHSNKELLSFTKRFVSKFDPSIKDIFIKESETTVLLTGSNKKTFDPWFVYDVDGEVEFLSFHNQSSGTKSLYKQSLLYYFVIEHGSVLVMDEFDINLHPHILPHLIDFFLDEDINKNNAQLLFTTHNTEILDILGRYRTYLVNKDGTESFCYRLDEIKGDIIRNDRSIAKVYNQGKIGGVPRL</sequence>
<dbReference type="EMBL" id="UAUE01000001">
    <property type="protein sequence ID" value="SPY93789.1"/>
    <property type="molecule type" value="Genomic_DNA"/>
</dbReference>
<organism evidence="2 3">
    <name type="scientific">Proteus mirabilis</name>
    <dbReference type="NCBI Taxonomy" id="584"/>
    <lineage>
        <taxon>Bacteria</taxon>
        <taxon>Pseudomonadati</taxon>
        <taxon>Pseudomonadota</taxon>
        <taxon>Gammaproteobacteria</taxon>
        <taxon>Enterobacterales</taxon>
        <taxon>Morganellaceae</taxon>
        <taxon>Proteus</taxon>
    </lineage>
</organism>
<proteinExistence type="predicted"/>
<dbReference type="SUPFAM" id="SSF52540">
    <property type="entry name" value="P-loop containing nucleoside triphosphate hydrolases"/>
    <property type="match status" value="1"/>
</dbReference>
<dbReference type="InterPro" id="IPR027417">
    <property type="entry name" value="P-loop_NTPase"/>
</dbReference>
<dbReference type="GO" id="GO:0016887">
    <property type="term" value="F:ATP hydrolysis activity"/>
    <property type="evidence" value="ECO:0007669"/>
    <property type="project" value="InterPro"/>
</dbReference>
<dbReference type="Gene3D" id="3.40.50.300">
    <property type="entry name" value="P-loop containing nucleotide triphosphate hydrolases"/>
    <property type="match status" value="1"/>
</dbReference>
<dbReference type="RefSeq" id="WP_049257271.1">
    <property type="nucleotide sequence ID" value="NZ_CAYFCP010000016.1"/>
</dbReference>
<accession>A0A2X2DDJ3</accession>